<name>A0A5R8QG28_9FIRM</name>
<dbReference type="Pfam" id="PF17210">
    <property type="entry name" value="SdrD_B"/>
    <property type="match status" value="1"/>
</dbReference>
<evidence type="ECO:0000259" key="8">
    <source>
        <dbReference type="Pfam" id="PF17210"/>
    </source>
</evidence>
<evidence type="ECO:0000256" key="1">
    <source>
        <dbReference type="ARBA" id="ARBA00004196"/>
    </source>
</evidence>
<reference evidence="10 11" key="1">
    <citation type="submission" date="2019-05" db="EMBL/GenBank/DDBJ databases">
        <title>Culicoidintestinum kansasii gen. nov., sp. nov. from the gastrointestinal tract of the biting midge, Culicoides sonorensis.</title>
        <authorList>
            <person name="Neupane S."/>
            <person name="Ghosh A."/>
            <person name="Gunther S."/>
            <person name="Martin K."/>
            <person name="Zurek L."/>
        </authorList>
    </citation>
    <scope>NUCLEOTIDE SEQUENCE [LARGE SCALE GENOMIC DNA]</scope>
    <source>
        <strain evidence="10 11">CS-1</strain>
    </source>
</reference>
<feature type="compositionally biased region" description="Low complexity" evidence="5">
    <location>
        <begin position="1072"/>
        <end position="1084"/>
    </location>
</feature>
<keyword evidence="4 7" id="KW-0732">Signal</keyword>
<dbReference type="InterPro" id="IPR046772">
    <property type="entry name" value="pAdhesive_6"/>
</dbReference>
<comment type="subcellular location">
    <subcellularLocation>
        <location evidence="1">Cell envelope</location>
    </subcellularLocation>
    <subcellularLocation>
        <location evidence="2">Secreted</location>
    </subcellularLocation>
</comment>
<dbReference type="GO" id="GO:0005576">
    <property type="term" value="C:extracellular region"/>
    <property type="evidence" value="ECO:0007669"/>
    <property type="project" value="UniProtKB-SubCell"/>
</dbReference>
<sequence>MKKFIKASCLVLVTTLLVLSQMNLNVFATDLSAENEQQTEANSSVNNSETGENVEEETEISAAAEPAPLMAKATPFSVGFASFDGVDLDGDTSVSYDVRDAQMIARTLLVKAVFDGSTATENRQIKIRLENGIGFRGIPGMTFGSGYASWSFNASNLPTQLQGIITNATFTPDAAIYGYKPQSGELVFDIAPGTTAVTLELSLALDTAFSVNTGSKTFTDLVTVKTVADISGAATTINEEKIENYTITGSVSPLLYYGTPNVNIAANTAFSAEYYLWGNGSSYANTIGNNLLFDSASYTIKVDKKLGFVDVEKHPSSTLTDAQLEWSVDRSSDPLNDLVTITYKGVYLATPNSRTRIKLNFLPGNGIVAGESYAIRSTSSVIYPYNTATASTGSSHIITLNVAKPFKNIVDIGALLNPTVTFDNTSGEDLVLLGGYHVSNSYVETVTDQSFRIEFNDPNIGVRYVRLAAGNAAGATLTNVVIKTNKGNTYTAATLGTTSVTASRYGSIALSNYTSDSTEYITEVTYESTGFASGYGIGNGAESLGTFESIPTIFYGHFLNKPADMKHSFKVSVVETADGDFDGVNAKQYTPVITIKNDGRVLFTSSHNLSNNSYLAGNTYSMNAWFGLYGQMGISAYPTKTYQQGLDIFLRETDYLQIDTSTLQIISSDGTIYKTSDGTIVPVKTTDSDGHQVYKLTIPTLKVGFMSDQAKNYTFSVVYDFKVKNSAPTVSIPGNELIYVKPLGATKVTTSGNASYFNNPNKYDVDSSGLTTDLMGTLNRDSAMKIQAQKDFTVTSAANLNDGAWVSYDYATNQSIIDLNPEGTAKYQLTVSNNSGSTINGYTALVPIPKAGEATDLTPSTPSAFDPSVHLQKEAFTWTASLLTPVTATGSLSYQVLYATTYETDKDSAAFVPWSAITDPNEIRMIKITTNDTVADGFSEAITFPLALTDPDADSHAGLTNIYSARIHREIMGTAGYKPSEPIAIRLKTGVVKGQVFNDTNRNGLKDAGETGRNGVTVVALEAGTTTVIETTTTQTINGAVGSYAFMGLDKAQNVDIVFTNPNSDDTTRFSPVTSGGSTPTATATHDKATAAGFTPSAVGSDKIDAGIITPIVVTFNAGGGSVADETLSKYPGEAIATEQGAVKTGHTFNGWFTAATGGSKVTFPYTVGTTDVTLYAQYTANKYVLSYDVATNGATSTKPADEQVAFDTLATKPADAAKTGYTFTGWFTAATGGTQWNFATSKMPANAVKLYAQFTINSYTMTFDNDGATTTQTVVYDTLATEPTAPTKTGFTFAGWFDAQTGGTKWNFATNKMPASNKTLYAQYTRNKYTLTFNDQGTTSTQTVAYDALVVEPATVPTKSGYTFSGWFDAATAGTKWNFATSKMPASNKTLYAQFTADDQTITFDVNGGLGTSKPANLVQPTDSSVDLDAVAIPTRAGYTFVGWFDSADTQHSGTFTMPVGGLSLKAKWTADDQVISFNTKGGTGVASITAKTDTTVDLDTVTTTRPGYQFDGWFVGSTEYTGVVTVPAGGLALEAHWTALDQTITFDVNGGNIATQPADIIQVTDSTVDLDAVTAPTWFGHKFLGWKDATDTGYSGTITMPAGGLTLIADWQDLIADGVWQIDANNISMSIDEFRDLVNQGTLEQEVLSRSNARAWNDESGEAVDQVYLQWDSFSQITTAGTYIANVYVDEPVAASTASSTVTTYNENVVTLNTNIQIELYANPKEADSLPATGMNSFEMLLAGLVLVGLGLGVYRKLNKR</sequence>
<evidence type="ECO:0000256" key="4">
    <source>
        <dbReference type="ARBA" id="ARBA00022729"/>
    </source>
</evidence>
<dbReference type="InParanoid" id="A0A5R8QG28"/>
<keyword evidence="3" id="KW-0964">Secreted</keyword>
<dbReference type="Proteomes" id="UP000306912">
    <property type="component" value="Unassembled WGS sequence"/>
</dbReference>
<feature type="domain" description="SD-repeat containing protein B" evidence="8">
    <location>
        <begin position="995"/>
        <end position="1069"/>
    </location>
</feature>
<dbReference type="GO" id="GO:0030313">
    <property type="term" value="C:cell envelope"/>
    <property type="evidence" value="ECO:0007669"/>
    <property type="project" value="UniProtKB-SubCell"/>
</dbReference>
<feature type="region of interest" description="Disordered" evidence="5">
    <location>
        <begin position="1063"/>
        <end position="1084"/>
    </location>
</feature>
<evidence type="ECO:0000313" key="11">
    <source>
        <dbReference type="Proteomes" id="UP000306912"/>
    </source>
</evidence>
<comment type="caution">
    <text evidence="10">The sequence shown here is derived from an EMBL/GenBank/DDBJ whole genome shotgun (WGS) entry which is preliminary data.</text>
</comment>
<accession>A0A5R8QG28</accession>
<feature type="region of interest" description="Disordered" evidence="5">
    <location>
        <begin position="36"/>
        <end position="56"/>
    </location>
</feature>
<evidence type="ECO:0000256" key="2">
    <source>
        <dbReference type="ARBA" id="ARBA00004613"/>
    </source>
</evidence>
<feature type="signal peptide" evidence="7">
    <location>
        <begin position="1"/>
        <end position="28"/>
    </location>
</feature>
<dbReference type="Pfam" id="PF20595">
    <property type="entry name" value="pAdhesive_6"/>
    <property type="match status" value="1"/>
</dbReference>
<dbReference type="NCBIfam" id="TIGR01167">
    <property type="entry name" value="LPXTG_anchor"/>
    <property type="match status" value="1"/>
</dbReference>
<evidence type="ECO:0000256" key="3">
    <source>
        <dbReference type="ARBA" id="ARBA00022525"/>
    </source>
</evidence>
<feature type="compositionally biased region" description="Low complexity" evidence="5">
    <location>
        <begin position="42"/>
        <end position="51"/>
    </location>
</feature>
<evidence type="ECO:0000256" key="6">
    <source>
        <dbReference type="SAM" id="Phobius"/>
    </source>
</evidence>
<organism evidence="10 11">
    <name type="scientific">Culicoidibacter larvae</name>
    <dbReference type="NCBI Taxonomy" id="2579976"/>
    <lineage>
        <taxon>Bacteria</taxon>
        <taxon>Bacillati</taxon>
        <taxon>Bacillota</taxon>
        <taxon>Culicoidibacteria</taxon>
        <taxon>Culicoidibacterales</taxon>
        <taxon>Culicoidibacteraceae</taxon>
        <taxon>Culicoidibacter</taxon>
    </lineage>
</organism>
<dbReference type="SUPFAM" id="SSF117074">
    <property type="entry name" value="Hypothetical protein PA1324"/>
    <property type="match status" value="1"/>
</dbReference>
<dbReference type="InterPro" id="IPR013378">
    <property type="entry name" value="InlB-like_B-rpt"/>
</dbReference>
<dbReference type="Gene3D" id="2.60.40.4270">
    <property type="entry name" value="Listeria-Bacteroides repeat domain"/>
    <property type="match status" value="7"/>
</dbReference>
<dbReference type="Gene3D" id="2.60.40.10">
    <property type="entry name" value="Immunoglobulins"/>
    <property type="match status" value="1"/>
</dbReference>
<evidence type="ECO:0000259" key="9">
    <source>
        <dbReference type="Pfam" id="PF20595"/>
    </source>
</evidence>
<dbReference type="Pfam" id="PF09479">
    <property type="entry name" value="Flg_new"/>
    <property type="match status" value="7"/>
</dbReference>
<keyword evidence="6" id="KW-0472">Membrane</keyword>
<keyword evidence="6" id="KW-0812">Transmembrane</keyword>
<feature type="domain" description="Putative adhesive" evidence="9">
    <location>
        <begin position="82"/>
        <end position="247"/>
    </location>
</feature>
<dbReference type="EMBL" id="VBWP01000003">
    <property type="protein sequence ID" value="TLG75433.1"/>
    <property type="molecule type" value="Genomic_DNA"/>
</dbReference>
<evidence type="ECO:0000313" key="10">
    <source>
        <dbReference type="EMBL" id="TLG75433.1"/>
    </source>
</evidence>
<dbReference type="NCBIfam" id="TIGR02543">
    <property type="entry name" value="List_Bact_rpt"/>
    <property type="match status" value="5"/>
</dbReference>
<evidence type="ECO:0000256" key="5">
    <source>
        <dbReference type="SAM" id="MobiDB-lite"/>
    </source>
</evidence>
<evidence type="ECO:0000256" key="7">
    <source>
        <dbReference type="SAM" id="SignalP"/>
    </source>
</evidence>
<dbReference type="OrthoDB" id="1864184at2"/>
<dbReference type="InterPro" id="IPR013783">
    <property type="entry name" value="Ig-like_fold"/>
</dbReference>
<feature type="transmembrane region" description="Helical" evidence="6">
    <location>
        <begin position="1740"/>
        <end position="1757"/>
    </location>
</feature>
<keyword evidence="6" id="KW-1133">Transmembrane helix</keyword>
<feature type="chain" id="PRO_5024455384" evidence="7">
    <location>
        <begin position="29"/>
        <end position="1763"/>
    </location>
</feature>
<dbReference type="InterPro" id="IPR033764">
    <property type="entry name" value="Sdr_B"/>
</dbReference>
<protein>
    <submittedName>
        <fullName evidence="10">LPXTG cell wall anchor domain-containing protein</fullName>
    </submittedName>
</protein>
<proteinExistence type="predicted"/>
<keyword evidence="11" id="KW-1185">Reference proteome</keyword>
<gene>
    <name evidence="10" type="ORF">FEZ08_05125</name>
</gene>
<dbReference type="InterPro" id="IPR042229">
    <property type="entry name" value="Listeria/Bacterioides_rpt_sf"/>
</dbReference>